<comment type="similarity">
    <text evidence="2 6">Belongs to the RdgC family.</text>
</comment>
<gene>
    <name evidence="6" type="primary">rdgC</name>
    <name evidence="7" type="ORF">ACFQ2N_12925</name>
</gene>
<sequence>MSFFTNLAFMRFPVKHDFAHLDQLLPEAALKPVGALEMSSSGFISPFGKGEDALSHRIGDAVWLTVGSENKILPASVVNDLLATKVAEIEEKEGRKLGGKARKRLKDDLLHELLPKAFVKNSRVDAMLDLQHGFLAVNTSSRKAAEAVASEIRRALGSFPAIPPNAEVAPRSVLTGWIAGEPLPEGLSLGEECELKDAMDGGAVLKAQHQEMLSDEIAKHLETGKQVTKLALNYEDHVSFVLGEDLIVRKLKFLDGAVDQLENTERDDLRAELDARFALMAGEVRRLFQVLEAALKLSPAEA</sequence>
<comment type="subcellular location">
    <subcellularLocation>
        <location evidence="1 6">Cytoplasm</location>
        <location evidence="1 6">Nucleoid</location>
    </subcellularLocation>
</comment>
<keyword evidence="8" id="KW-1185">Reference proteome</keyword>
<comment type="function">
    <text evidence="6">May be involved in recombination.</text>
</comment>
<organism evidence="7 8">
    <name type="scientific">Pseudoxanthomonas kaohsiungensis</name>
    <dbReference type="NCBI Taxonomy" id="283923"/>
    <lineage>
        <taxon>Bacteria</taxon>
        <taxon>Pseudomonadati</taxon>
        <taxon>Pseudomonadota</taxon>
        <taxon>Gammaproteobacteria</taxon>
        <taxon>Lysobacterales</taxon>
        <taxon>Lysobacteraceae</taxon>
        <taxon>Pseudoxanthomonas</taxon>
    </lineage>
</organism>
<evidence type="ECO:0000256" key="6">
    <source>
        <dbReference type="HAMAP-Rule" id="MF_00194"/>
    </source>
</evidence>
<proteinExistence type="inferred from homology"/>
<dbReference type="HAMAP" id="MF_00194">
    <property type="entry name" value="RdgC"/>
    <property type="match status" value="1"/>
</dbReference>
<dbReference type="PANTHER" id="PTHR38103">
    <property type="entry name" value="RECOMBINATION-ASSOCIATED PROTEIN RDGC"/>
    <property type="match status" value="1"/>
</dbReference>
<keyword evidence="5 6" id="KW-0233">DNA recombination</keyword>
<dbReference type="PANTHER" id="PTHR38103:SF1">
    <property type="entry name" value="RECOMBINATION-ASSOCIATED PROTEIN RDGC"/>
    <property type="match status" value="1"/>
</dbReference>
<dbReference type="NCBIfam" id="NF001464">
    <property type="entry name" value="PRK00321.1-5"/>
    <property type="match status" value="1"/>
</dbReference>
<name>A0ABW3LZB6_9GAMM</name>
<dbReference type="RefSeq" id="WP_162377029.1">
    <property type="nucleotide sequence ID" value="NZ_JBHTKN010000008.1"/>
</dbReference>
<accession>A0ABW3LZB6</accession>
<reference evidence="8" key="1">
    <citation type="journal article" date="2019" name="Int. J. Syst. Evol. Microbiol.">
        <title>The Global Catalogue of Microorganisms (GCM) 10K type strain sequencing project: providing services to taxonomists for standard genome sequencing and annotation.</title>
        <authorList>
            <consortium name="The Broad Institute Genomics Platform"/>
            <consortium name="The Broad Institute Genome Sequencing Center for Infectious Disease"/>
            <person name="Wu L."/>
            <person name="Ma J."/>
        </authorList>
    </citation>
    <scope>NUCLEOTIDE SEQUENCE [LARGE SCALE GENOMIC DNA]</scope>
    <source>
        <strain evidence="8">CCUG 55854</strain>
    </source>
</reference>
<evidence type="ECO:0000313" key="8">
    <source>
        <dbReference type="Proteomes" id="UP001597033"/>
    </source>
</evidence>
<dbReference type="Proteomes" id="UP001597033">
    <property type="component" value="Unassembled WGS sequence"/>
</dbReference>
<evidence type="ECO:0000256" key="5">
    <source>
        <dbReference type="ARBA" id="ARBA00023172"/>
    </source>
</evidence>
<protein>
    <recommendedName>
        <fullName evidence="3 6">Recombination-associated protein RdgC</fullName>
    </recommendedName>
</protein>
<keyword evidence="4 6" id="KW-0963">Cytoplasm</keyword>
<dbReference type="EMBL" id="JBHTKN010000008">
    <property type="protein sequence ID" value="MFD1043250.1"/>
    <property type="molecule type" value="Genomic_DNA"/>
</dbReference>
<evidence type="ECO:0000256" key="1">
    <source>
        <dbReference type="ARBA" id="ARBA00004453"/>
    </source>
</evidence>
<dbReference type="NCBIfam" id="NF001465">
    <property type="entry name" value="PRK00321.1-6"/>
    <property type="match status" value="1"/>
</dbReference>
<evidence type="ECO:0000256" key="4">
    <source>
        <dbReference type="ARBA" id="ARBA00022490"/>
    </source>
</evidence>
<dbReference type="Pfam" id="PF04381">
    <property type="entry name" value="RdgC"/>
    <property type="match status" value="1"/>
</dbReference>
<comment type="caution">
    <text evidence="7">The sequence shown here is derived from an EMBL/GenBank/DDBJ whole genome shotgun (WGS) entry which is preliminary data.</text>
</comment>
<dbReference type="InterPro" id="IPR007476">
    <property type="entry name" value="RdgC"/>
</dbReference>
<evidence type="ECO:0000256" key="2">
    <source>
        <dbReference type="ARBA" id="ARBA00008657"/>
    </source>
</evidence>
<evidence type="ECO:0000313" key="7">
    <source>
        <dbReference type="EMBL" id="MFD1043250.1"/>
    </source>
</evidence>
<evidence type="ECO:0000256" key="3">
    <source>
        <dbReference type="ARBA" id="ARBA00022296"/>
    </source>
</evidence>